<dbReference type="InterPro" id="IPR016032">
    <property type="entry name" value="Sig_transdc_resp-reg_C-effctor"/>
</dbReference>
<dbReference type="InterPro" id="IPR039420">
    <property type="entry name" value="WalR-like"/>
</dbReference>
<dbReference type="PANTHER" id="PTHR48111">
    <property type="entry name" value="REGULATOR OF RPOS"/>
    <property type="match status" value="1"/>
</dbReference>
<evidence type="ECO:0000313" key="11">
    <source>
        <dbReference type="Proteomes" id="UP001597277"/>
    </source>
</evidence>
<dbReference type="Gene3D" id="1.10.10.10">
    <property type="entry name" value="Winged helix-like DNA-binding domain superfamily/Winged helix DNA-binding domain"/>
    <property type="match status" value="1"/>
</dbReference>
<evidence type="ECO:0000256" key="3">
    <source>
        <dbReference type="ARBA" id="ARBA00023125"/>
    </source>
</evidence>
<dbReference type="InterPro" id="IPR001789">
    <property type="entry name" value="Sig_transdc_resp-reg_receiver"/>
</dbReference>
<evidence type="ECO:0000256" key="2">
    <source>
        <dbReference type="ARBA" id="ARBA00023015"/>
    </source>
</evidence>
<dbReference type="EMBL" id="JBHUEE010000014">
    <property type="protein sequence ID" value="MFD1719808.1"/>
    <property type="molecule type" value="Genomic_DNA"/>
</dbReference>
<dbReference type="InterPro" id="IPR036388">
    <property type="entry name" value="WH-like_DNA-bd_sf"/>
</dbReference>
<evidence type="ECO:0000256" key="5">
    <source>
        <dbReference type="ARBA" id="ARBA00041201"/>
    </source>
</evidence>
<proteinExistence type="predicted"/>
<dbReference type="PROSITE" id="PS50110">
    <property type="entry name" value="RESPONSE_REGULATORY"/>
    <property type="match status" value="1"/>
</dbReference>
<dbReference type="PANTHER" id="PTHR48111:SF72">
    <property type="entry name" value="SENSORY TRANSDUCTION PROTEIN REGX3"/>
    <property type="match status" value="1"/>
</dbReference>
<comment type="caution">
    <text evidence="10">The sequence shown here is derived from an EMBL/GenBank/DDBJ whole genome shotgun (WGS) entry which is preliminary data.</text>
</comment>
<dbReference type="Gene3D" id="3.40.50.2300">
    <property type="match status" value="1"/>
</dbReference>
<dbReference type="SMART" id="SM00862">
    <property type="entry name" value="Trans_reg_C"/>
    <property type="match status" value="1"/>
</dbReference>
<evidence type="ECO:0000256" key="4">
    <source>
        <dbReference type="ARBA" id="ARBA00023163"/>
    </source>
</evidence>
<protein>
    <recommendedName>
        <fullName evidence="5">Sensory transduction protein RegX3</fullName>
    </recommendedName>
</protein>
<dbReference type="InterPro" id="IPR011006">
    <property type="entry name" value="CheY-like_superfamily"/>
</dbReference>
<keyword evidence="4" id="KW-0804">Transcription</keyword>
<dbReference type="Gene3D" id="6.10.250.690">
    <property type="match status" value="1"/>
</dbReference>
<feature type="DNA-binding region" description="OmpR/PhoB-type" evidence="7">
    <location>
        <begin position="128"/>
        <end position="224"/>
    </location>
</feature>
<evidence type="ECO:0000256" key="6">
    <source>
        <dbReference type="PROSITE-ProRule" id="PRU00169"/>
    </source>
</evidence>
<dbReference type="PROSITE" id="PS51755">
    <property type="entry name" value="OMPR_PHOB"/>
    <property type="match status" value="1"/>
</dbReference>
<dbReference type="CDD" id="cd00383">
    <property type="entry name" value="trans_reg_C"/>
    <property type="match status" value="1"/>
</dbReference>
<feature type="domain" description="OmpR/PhoB-type" evidence="9">
    <location>
        <begin position="128"/>
        <end position="224"/>
    </location>
</feature>
<evidence type="ECO:0000313" key="10">
    <source>
        <dbReference type="EMBL" id="MFD1719808.1"/>
    </source>
</evidence>
<reference evidence="11" key="1">
    <citation type="journal article" date="2019" name="Int. J. Syst. Evol. Microbiol.">
        <title>The Global Catalogue of Microorganisms (GCM) 10K type strain sequencing project: providing services to taxonomists for standard genome sequencing and annotation.</title>
        <authorList>
            <consortium name="The Broad Institute Genomics Platform"/>
            <consortium name="The Broad Institute Genome Sequencing Center for Infectious Disease"/>
            <person name="Wu L."/>
            <person name="Ma J."/>
        </authorList>
    </citation>
    <scope>NUCLEOTIDE SEQUENCE [LARGE SCALE GENOMIC DNA]</scope>
    <source>
        <strain evidence="11">JCM 17130</strain>
    </source>
</reference>
<organism evidence="10 11">
    <name type="scientific">Georgenia deserti</name>
    <dbReference type="NCBI Taxonomy" id="2093781"/>
    <lineage>
        <taxon>Bacteria</taxon>
        <taxon>Bacillati</taxon>
        <taxon>Actinomycetota</taxon>
        <taxon>Actinomycetes</taxon>
        <taxon>Micrococcales</taxon>
        <taxon>Bogoriellaceae</taxon>
        <taxon>Georgenia</taxon>
    </lineage>
</organism>
<evidence type="ECO:0000256" key="7">
    <source>
        <dbReference type="PROSITE-ProRule" id="PRU01091"/>
    </source>
</evidence>
<dbReference type="Pfam" id="PF00072">
    <property type="entry name" value="Response_reg"/>
    <property type="match status" value="1"/>
</dbReference>
<keyword evidence="3 7" id="KW-0238">DNA-binding</keyword>
<name>A0ABW4L8D1_9MICO</name>
<feature type="modified residue" description="4-aspartylphosphate" evidence="6">
    <location>
        <position position="50"/>
    </location>
</feature>
<dbReference type="RefSeq" id="WP_388010844.1">
    <property type="nucleotide sequence ID" value="NZ_JBHUEE010000014.1"/>
</dbReference>
<dbReference type="Proteomes" id="UP001597277">
    <property type="component" value="Unassembled WGS sequence"/>
</dbReference>
<keyword evidence="2" id="KW-0805">Transcription regulation</keyword>
<evidence type="ECO:0000259" key="8">
    <source>
        <dbReference type="PROSITE" id="PS50110"/>
    </source>
</evidence>
<feature type="domain" description="Response regulatory" evidence="8">
    <location>
        <begin position="2"/>
        <end position="114"/>
    </location>
</feature>
<dbReference type="SUPFAM" id="SSF52172">
    <property type="entry name" value="CheY-like"/>
    <property type="match status" value="1"/>
</dbReference>
<evidence type="ECO:0000256" key="1">
    <source>
        <dbReference type="ARBA" id="ARBA00022553"/>
    </source>
</evidence>
<evidence type="ECO:0000259" key="9">
    <source>
        <dbReference type="PROSITE" id="PS51755"/>
    </source>
</evidence>
<dbReference type="SUPFAM" id="SSF46894">
    <property type="entry name" value="C-terminal effector domain of the bipartite response regulators"/>
    <property type="match status" value="1"/>
</dbReference>
<sequence>MQLLLVEDDEHVGNALESLLTKRGFEVVRARDGASALSALSPGTEMVLLDLGLPDMDGLDVLWRVRKVCDAPVIVVTGRTAVTDRVRGLELGADDYVTKPYDFREVRARIEAVLRRRRAEETITGPATGPLQVAGLTVDLATRVVSDGDGAPIVLTRKEFDLLAAIARRSGAVVARERLLHEVWGTGWRGLERSLEVHVASLRRKLGEREVVETVRGVGYRLADAVGPGDA</sequence>
<keyword evidence="1 6" id="KW-0597">Phosphoprotein</keyword>
<accession>A0ABW4L8D1</accession>
<keyword evidence="11" id="KW-1185">Reference proteome</keyword>
<dbReference type="Pfam" id="PF00486">
    <property type="entry name" value="Trans_reg_C"/>
    <property type="match status" value="1"/>
</dbReference>
<dbReference type="InterPro" id="IPR001867">
    <property type="entry name" value="OmpR/PhoB-type_DNA-bd"/>
</dbReference>
<dbReference type="SMART" id="SM00448">
    <property type="entry name" value="REC"/>
    <property type="match status" value="1"/>
</dbReference>
<gene>
    <name evidence="10" type="ORF">ACFSE6_18355</name>
</gene>